<reference evidence="2" key="1">
    <citation type="submission" date="2018-05" db="EMBL/GenBank/DDBJ databases">
        <authorList>
            <person name="Lanie J.A."/>
            <person name="Ng W.-L."/>
            <person name="Kazmierczak K.M."/>
            <person name="Andrzejewski T.M."/>
            <person name="Davidsen T.M."/>
            <person name="Wayne K.J."/>
            <person name="Tettelin H."/>
            <person name="Glass J.I."/>
            <person name="Rusch D."/>
            <person name="Podicherti R."/>
            <person name="Tsui H.-C.T."/>
            <person name="Winkler M.E."/>
        </authorList>
    </citation>
    <scope>NUCLEOTIDE SEQUENCE</scope>
</reference>
<evidence type="ECO:0000313" key="2">
    <source>
        <dbReference type="EMBL" id="SVB75185.1"/>
    </source>
</evidence>
<organism evidence="2">
    <name type="scientific">marine metagenome</name>
    <dbReference type="NCBI Taxonomy" id="408172"/>
    <lineage>
        <taxon>unclassified sequences</taxon>
        <taxon>metagenomes</taxon>
        <taxon>ecological metagenomes</taxon>
    </lineage>
</organism>
<evidence type="ECO:0000256" key="1">
    <source>
        <dbReference type="SAM" id="MobiDB-lite"/>
    </source>
</evidence>
<feature type="non-terminal residue" evidence="2">
    <location>
        <position position="1"/>
    </location>
</feature>
<name>A0A382GK87_9ZZZZ</name>
<dbReference type="EMBL" id="UINC01055840">
    <property type="protein sequence ID" value="SVB75185.1"/>
    <property type="molecule type" value="Genomic_DNA"/>
</dbReference>
<gene>
    <name evidence="2" type="ORF">METZ01_LOCUS228039</name>
</gene>
<protein>
    <submittedName>
        <fullName evidence="2">Uncharacterized protein</fullName>
    </submittedName>
</protein>
<accession>A0A382GK87</accession>
<feature type="non-terminal residue" evidence="2">
    <location>
        <position position="30"/>
    </location>
</feature>
<dbReference type="AlphaFoldDB" id="A0A382GK87"/>
<feature type="region of interest" description="Disordered" evidence="1">
    <location>
        <begin position="1"/>
        <end position="30"/>
    </location>
</feature>
<proteinExistence type="predicted"/>
<sequence>VTRGPDTGHPSNTAPASVAAVPHLHPVKVR</sequence>